<keyword evidence="1" id="KW-0479">Metal-binding</keyword>
<dbReference type="Pfam" id="PF13202">
    <property type="entry name" value="EF-hand_5"/>
    <property type="match status" value="2"/>
</dbReference>
<keyword evidence="4" id="KW-0106">Calcium</keyword>
<keyword evidence="7" id="KW-1185">Reference proteome</keyword>
<name>A0A7N2MK41_QUELO</name>
<dbReference type="EMBL" id="LRBV02000009">
    <property type="status" value="NOT_ANNOTATED_CDS"/>
    <property type="molecule type" value="Genomic_DNA"/>
</dbReference>
<evidence type="ECO:0000256" key="3">
    <source>
        <dbReference type="ARBA" id="ARBA00022833"/>
    </source>
</evidence>
<dbReference type="InterPro" id="IPR000433">
    <property type="entry name" value="Znf_ZZ"/>
</dbReference>
<dbReference type="GO" id="GO:0005509">
    <property type="term" value="F:calcium ion binding"/>
    <property type="evidence" value="ECO:0007669"/>
    <property type="project" value="InterPro"/>
</dbReference>
<keyword evidence="2" id="KW-0863">Zinc-finger</keyword>
<feature type="domain" description="EF-hand" evidence="5">
    <location>
        <begin position="29"/>
        <end position="57"/>
    </location>
</feature>
<evidence type="ECO:0000313" key="6">
    <source>
        <dbReference type="EnsemblPlants" id="QL09p048788:mrna"/>
    </source>
</evidence>
<dbReference type="PROSITE" id="PS50222">
    <property type="entry name" value="EF_HAND_2"/>
    <property type="match status" value="2"/>
</dbReference>
<dbReference type="GO" id="GO:0009150">
    <property type="term" value="P:purine ribonucleotide metabolic process"/>
    <property type="evidence" value="ECO:0007669"/>
    <property type="project" value="TreeGrafter"/>
</dbReference>
<dbReference type="SUPFAM" id="SSF57850">
    <property type="entry name" value="RING/U-box"/>
    <property type="match status" value="2"/>
</dbReference>
<evidence type="ECO:0000313" key="7">
    <source>
        <dbReference type="Proteomes" id="UP000594261"/>
    </source>
</evidence>
<dbReference type="SMART" id="SM00291">
    <property type="entry name" value="ZnF_ZZ"/>
    <property type="match status" value="2"/>
</dbReference>
<dbReference type="AlphaFoldDB" id="A0A7N2MK41"/>
<dbReference type="PANTHER" id="PTHR47670">
    <property type="entry name" value="ADENYLYLSULFATASE HINT3"/>
    <property type="match status" value="1"/>
</dbReference>
<dbReference type="Gene3D" id="1.10.238.10">
    <property type="entry name" value="EF-hand"/>
    <property type="match status" value="1"/>
</dbReference>
<feature type="domain" description="EF-hand" evidence="5">
    <location>
        <begin position="1"/>
        <end position="24"/>
    </location>
</feature>
<dbReference type="Gramene" id="QL09p048788:mrna">
    <property type="protein sequence ID" value="QL09p048788:mrna"/>
    <property type="gene ID" value="QL09p048788"/>
</dbReference>
<protein>
    <recommendedName>
        <fullName evidence="5">EF-hand domain-containing protein</fullName>
    </recommendedName>
</protein>
<dbReference type="InParanoid" id="A0A7N2MK41"/>
<dbReference type="PANTHER" id="PTHR47670:SF1">
    <property type="entry name" value="ADENYLYLSULFATASE HINT3"/>
    <property type="match status" value="1"/>
</dbReference>
<reference evidence="6 7" key="1">
    <citation type="journal article" date="2016" name="G3 (Bethesda)">
        <title>First Draft Assembly and Annotation of the Genome of a California Endemic Oak Quercus lobata Nee (Fagaceae).</title>
        <authorList>
            <person name="Sork V.L."/>
            <person name="Fitz-Gibbon S.T."/>
            <person name="Puiu D."/>
            <person name="Crepeau M."/>
            <person name="Gugger P.F."/>
            <person name="Sherman R."/>
            <person name="Stevens K."/>
            <person name="Langley C.H."/>
            <person name="Pellegrini M."/>
            <person name="Salzberg S.L."/>
        </authorList>
    </citation>
    <scope>NUCLEOTIDE SEQUENCE [LARGE SCALE GENOMIC DNA]</scope>
    <source>
        <strain evidence="6 7">cv. SW786</strain>
    </source>
</reference>
<dbReference type="EnsemblPlants" id="QL09p048788:mrna">
    <property type="protein sequence ID" value="QL09p048788:mrna"/>
    <property type="gene ID" value="QL09p048788"/>
</dbReference>
<dbReference type="InterPro" id="IPR011992">
    <property type="entry name" value="EF-hand-dom_pair"/>
</dbReference>
<evidence type="ECO:0000259" key="5">
    <source>
        <dbReference type="PROSITE" id="PS50222"/>
    </source>
</evidence>
<dbReference type="InterPro" id="IPR002048">
    <property type="entry name" value="EF_hand_dom"/>
</dbReference>
<dbReference type="PROSITE" id="PS00018">
    <property type="entry name" value="EF_HAND_1"/>
    <property type="match status" value="1"/>
</dbReference>
<organism evidence="6 7">
    <name type="scientific">Quercus lobata</name>
    <name type="common">Valley oak</name>
    <dbReference type="NCBI Taxonomy" id="97700"/>
    <lineage>
        <taxon>Eukaryota</taxon>
        <taxon>Viridiplantae</taxon>
        <taxon>Streptophyta</taxon>
        <taxon>Embryophyta</taxon>
        <taxon>Tracheophyta</taxon>
        <taxon>Spermatophyta</taxon>
        <taxon>Magnoliopsida</taxon>
        <taxon>eudicotyledons</taxon>
        <taxon>Gunneridae</taxon>
        <taxon>Pentapetalae</taxon>
        <taxon>rosids</taxon>
        <taxon>fabids</taxon>
        <taxon>Fagales</taxon>
        <taxon>Fagaceae</taxon>
        <taxon>Quercus</taxon>
    </lineage>
</organism>
<dbReference type="GO" id="GO:0008270">
    <property type="term" value="F:zinc ion binding"/>
    <property type="evidence" value="ECO:0007669"/>
    <property type="project" value="UniProtKB-KW"/>
</dbReference>
<dbReference type="GO" id="GO:0006790">
    <property type="term" value="P:sulfur compound metabolic process"/>
    <property type="evidence" value="ECO:0007669"/>
    <property type="project" value="TreeGrafter"/>
</dbReference>
<dbReference type="InterPro" id="IPR036265">
    <property type="entry name" value="HIT-like_sf"/>
</dbReference>
<dbReference type="Gene3D" id="3.30.60.90">
    <property type="match status" value="2"/>
</dbReference>
<reference evidence="6" key="2">
    <citation type="submission" date="2021-01" db="UniProtKB">
        <authorList>
            <consortium name="EnsemblPlants"/>
        </authorList>
    </citation>
    <scope>IDENTIFICATION</scope>
</reference>
<dbReference type="SUPFAM" id="SSF54197">
    <property type="entry name" value="HIT-like"/>
    <property type="match status" value="1"/>
</dbReference>
<evidence type="ECO:0000256" key="4">
    <source>
        <dbReference type="ARBA" id="ARBA00022837"/>
    </source>
</evidence>
<dbReference type="InterPro" id="IPR043145">
    <property type="entry name" value="Znf_ZZ_sf"/>
</dbReference>
<dbReference type="InterPro" id="IPR018247">
    <property type="entry name" value="EF_Hand_1_Ca_BS"/>
</dbReference>
<evidence type="ECO:0000256" key="2">
    <source>
        <dbReference type="ARBA" id="ARBA00022771"/>
    </source>
</evidence>
<sequence length="347" mass="39554">MDTNGDGGVSFNEFVQFFVQNGYNRGDPNFFRSLDRNGDGFLDFFEVLTFYYIFKTRGLSCGYCRIGLMGMYFTCVACFDNAGGNTYDLCPTCYEARRHQQQHPHHNHFLDSNVLLRAKAGIPLLAGAPNVWCDSCRNQLMGLYFTCVACFDNARSTGNTYDLCSMCYEARRHQQQHPHHNYFLDSYVLLRAKRGLPLLAGAPNLQQRRWTTFQALEMAFSVGCMAAQLGCSIIWNSETSKSDYFHLLSEAVLHPFILSWPLRHLLGAPANYRHSLIIPKSHFCSLEATPPSTHIHIIPRKAHDCLWPSESLRRRRLKLDQDVFKLVDSVRKQLSVSNNTKNGLTGN</sequence>
<dbReference type="Proteomes" id="UP000594261">
    <property type="component" value="Chromosome 9"/>
</dbReference>
<dbReference type="GO" id="GO:0047627">
    <property type="term" value="F:adenylylsulfatase activity"/>
    <property type="evidence" value="ECO:0007669"/>
    <property type="project" value="TreeGrafter"/>
</dbReference>
<dbReference type="CDD" id="cd00051">
    <property type="entry name" value="EFh"/>
    <property type="match status" value="1"/>
</dbReference>
<dbReference type="SUPFAM" id="SSF47473">
    <property type="entry name" value="EF-hand"/>
    <property type="match status" value="1"/>
</dbReference>
<proteinExistence type="predicted"/>
<keyword evidence="3" id="KW-0862">Zinc</keyword>
<accession>A0A7N2MK41</accession>
<evidence type="ECO:0000256" key="1">
    <source>
        <dbReference type="ARBA" id="ARBA00022723"/>
    </source>
</evidence>